<protein>
    <submittedName>
        <fullName evidence="6">Uncharacterized protein</fullName>
    </submittedName>
</protein>
<feature type="domain" description="DUF4123" evidence="4">
    <location>
        <begin position="599"/>
        <end position="718"/>
    </location>
</feature>
<evidence type="ECO:0000313" key="7">
    <source>
        <dbReference type="Proteomes" id="UP001177023"/>
    </source>
</evidence>
<name>A0AA36CIC8_9BILA</name>
<dbReference type="SUPFAM" id="SSF69279">
    <property type="entry name" value="Phage tail proteins"/>
    <property type="match status" value="2"/>
</dbReference>
<feature type="domain" description="Gp5/Type VI secretion system Vgr C-terminal trimerisation" evidence="5">
    <location>
        <begin position="388"/>
        <end position="498"/>
    </location>
</feature>
<dbReference type="AlphaFoldDB" id="A0AA36CIC8"/>
<dbReference type="Gene3D" id="3.55.50.10">
    <property type="entry name" value="Baseplate protein-like domains"/>
    <property type="match status" value="1"/>
</dbReference>
<dbReference type="EMBL" id="CATQJA010002012">
    <property type="protein sequence ID" value="CAJ0569353.1"/>
    <property type="molecule type" value="Genomic_DNA"/>
</dbReference>
<sequence length="861" mass="94674">MCVGCVITYPATLAVQAMTFSEYIFKQQSVPEILADVIKAQGISDVESNLQLDHRPREYCVQAGETDLDFIHRLAAEEGILYTFEHRSDGHTLVLTDQIDGLGTIGTHAACGVLYQPAGGGDSPEPALHRFHYTEQVRTARQVQGDYTFTHPRYNLQHAVAGRQLDNQRDDYERYDYPGRYKRDAAGKPFTKTRLSALRSDARSAHIEGDDARLQPGLAFDLNEHPREDLNSRWRTVAIQHTGKQHSSQQEEASGGEAGTSYHLKATAVHWQVDWKAPLQPKPRIDGPQIATVVGPPGEEIYCDEWGRVKVSFPWDRYSQANEHSSCWVRVAQGWAGTMWGAMAIPRIGQELIISYLDGDVDQPIATGRAYRADNLPPYELPRHKTRMTLKSQTHKGKGFNELRFEDERGKEEVFVHAQKDHNTHVNHDQGLFVGNDRTRKVEADEHVTIGKDYQRIVRGNSHSQIDGEQQHAVKGPRTTTVDADDKLNVGGDSTLKVGANLGLGAGRQIHLQAGDEIVLAAGASLTLQAGGHCLRLDPGGIHSSVEIDVGASPGPIKVLGVAAMAALSLEDYLEAAKQSAAATTNSCLAASGQCLFLELAQDPLLAASLYADQQAPGWAVESLFRSTHLPHLAGVGPHLVALLCDSAALGAIVERLPKERLGIVVQPRAEVPWATVVEHCRKHLWIKDAHGCPSVLRWFDPHGLRALLTGLGAAHREALLSPFSSVIWHAGHAWYQWSADAGALRSQHPEEVFQLDDACLERLTVERLWDRAMALSQNYARHLNADADVAVVSVFNVLAAARAFGVTCTQDQERWLRLHLQGGGEFWAEPSGNALLLSDELSYGAKLLALESRYFKGTTP</sequence>
<dbReference type="SUPFAM" id="SSF69349">
    <property type="entry name" value="Phage fibre proteins"/>
    <property type="match status" value="1"/>
</dbReference>
<dbReference type="InterPro" id="IPR050708">
    <property type="entry name" value="T6SS_VgrG/RHS"/>
</dbReference>
<feature type="non-terminal residue" evidence="6">
    <location>
        <position position="1"/>
    </location>
</feature>
<proteinExistence type="inferred from homology"/>
<dbReference type="PANTHER" id="PTHR32305:SF11">
    <property type="entry name" value="TYPE VI SECRETION SYSTEM SPIKE PROTEIN VGRG3"/>
    <property type="match status" value="1"/>
</dbReference>
<reference evidence="6" key="1">
    <citation type="submission" date="2023-06" db="EMBL/GenBank/DDBJ databases">
        <authorList>
            <person name="Delattre M."/>
        </authorList>
    </citation>
    <scope>NUCLEOTIDE SEQUENCE</scope>
    <source>
        <strain evidence="6">AF72</strain>
    </source>
</reference>
<dbReference type="Pfam" id="PF13503">
    <property type="entry name" value="DUF4123"/>
    <property type="match status" value="1"/>
</dbReference>
<feature type="region of interest" description="Disordered" evidence="2">
    <location>
        <begin position="464"/>
        <end position="487"/>
    </location>
</feature>
<dbReference type="InterPro" id="IPR037026">
    <property type="entry name" value="Vgr_OB-fold_dom_sf"/>
</dbReference>
<dbReference type="Pfam" id="PF05954">
    <property type="entry name" value="Phage_GPD"/>
    <property type="match status" value="1"/>
</dbReference>
<dbReference type="Proteomes" id="UP001177023">
    <property type="component" value="Unassembled WGS sequence"/>
</dbReference>
<dbReference type="Pfam" id="PF04717">
    <property type="entry name" value="Phage_base_V"/>
    <property type="match status" value="1"/>
</dbReference>
<gene>
    <name evidence="6" type="ORF">MSPICULIGERA_LOCUS7834</name>
</gene>
<comment type="caution">
    <text evidence="6">The sequence shown here is derived from an EMBL/GenBank/DDBJ whole genome shotgun (WGS) entry which is preliminary data.</text>
</comment>
<dbReference type="InterPro" id="IPR006531">
    <property type="entry name" value="Gp5/Vgr_OB"/>
</dbReference>
<dbReference type="InterPro" id="IPR006533">
    <property type="entry name" value="T6SS_Vgr_RhsGE"/>
</dbReference>
<comment type="similarity">
    <text evidence="1">Belongs to the VgrG protein family.</text>
</comment>
<dbReference type="SUPFAM" id="SSF69255">
    <property type="entry name" value="gp5 N-terminal domain-like"/>
    <property type="match status" value="1"/>
</dbReference>
<dbReference type="Gene3D" id="2.40.50.230">
    <property type="entry name" value="Gp5 N-terminal domain"/>
    <property type="match status" value="1"/>
</dbReference>
<evidence type="ECO:0000256" key="1">
    <source>
        <dbReference type="ARBA" id="ARBA00005558"/>
    </source>
</evidence>
<evidence type="ECO:0000259" key="5">
    <source>
        <dbReference type="Pfam" id="PF22178"/>
    </source>
</evidence>
<evidence type="ECO:0000259" key="3">
    <source>
        <dbReference type="Pfam" id="PF04717"/>
    </source>
</evidence>
<dbReference type="NCBIfam" id="TIGR03361">
    <property type="entry name" value="VI_Rhs_Vgr"/>
    <property type="match status" value="1"/>
</dbReference>
<dbReference type="Pfam" id="PF22178">
    <property type="entry name" value="Gp5_trimer_C"/>
    <property type="match status" value="1"/>
</dbReference>
<dbReference type="InterPro" id="IPR054030">
    <property type="entry name" value="Gp5_Vgr_C"/>
</dbReference>
<evidence type="ECO:0000259" key="4">
    <source>
        <dbReference type="Pfam" id="PF13503"/>
    </source>
</evidence>
<dbReference type="NCBIfam" id="TIGR01646">
    <property type="entry name" value="vgr_GE"/>
    <property type="match status" value="1"/>
</dbReference>
<dbReference type="Gene3D" id="4.10.220.110">
    <property type="match status" value="1"/>
</dbReference>
<dbReference type="Gene3D" id="2.30.110.50">
    <property type="match status" value="1"/>
</dbReference>
<keyword evidence="7" id="KW-1185">Reference proteome</keyword>
<dbReference type="InterPro" id="IPR025391">
    <property type="entry name" value="DUF4123"/>
</dbReference>
<dbReference type="InterPro" id="IPR017847">
    <property type="entry name" value="T6SS_RhsGE_Vgr_subset"/>
</dbReference>
<evidence type="ECO:0000313" key="6">
    <source>
        <dbReference type="EMBL" id="CAJ0569353.1"/>
    </source>
</evidence>
<accession>A0AA36CIC8</accession>
<evidence type="ECO:0000256" key="2">
    <source>
        <dbReference type="SAM" id="MobiDB-lite"/>
    </source>
</evidence>
<dbReference type="PANTHER" id="PTHR32305">
    <property type="match status" value="1"/>
</dbReference>
<organism evidence="6 7">
    <name type="scientific">Mesorhabditis spiculigera</name>
    <dbReference type="NCBI Taxonomy" id="96644"/>
    <lineage>
        <taxon>Eukaryota</taxon>
        <taxon>Metazoa</taxon>
        <taxon>Ecdysozoa</taxon>
        <taxon>Nematoda</taxon>
        <taxon>Chromadorea</taxon>
        <taxon>Rhabditida</taxon>
        <taxon>Rhabditina</taxon>
        <taxon>Rhabditomorpha</taxon>
        <taxon>Rhabditoidea</taxon>
        <taxon>Rhabditidae</taxon>
        <taxon>Mesorhabditinae</taxon>
        <taxon>Mesorhabditis</taxon>
    </lineage>
</organism>
<feature type="domain" description="Gp5/Type VI secretion system Vgr protein OB-fold" evidence="3">
    <location>
        <begin position="304"/>
        <end position="371"/>
    </location>
</feature>